<evidence type="ECO:0000313" key="2">
    <source>
        <dbReference type="Proteomes" id="UP001500443"/>
    </source>
</evidence>
<protein>
    <submittedName>
        <fullName evidence="1">Uncharacterized protein</fullName>
    </submittedName>
</protein>
<name>A0ABN2XW05_9ACTN</name>
<evidence type="ECO:0000313" key="1">
    <source>
        <dbReference type="EMBL" id="GAA2118098.1"/>
    </source>
</evidence>
<dbReference type="Proteomes" id="UP001500443">
    <property type="component" value="Unassembled WGS sequence"/>
</dbReference>
<accession>A0ABN2XW05</accession>
<proteinExistence type="predicted"/>
<dbReference type="EMBL" id="BAAAPF010000040">
    <property type="protein sequence ID" value="GAA2118098.1"/>
    <property type="molecule type" value="Genomic_DNA"/>
</dbReference>
<sequence length="49" mass="4911">MVGIVGVGETVLAVRWVDGVVEYFADGQLLGSRGGFAAVGGSSELAEAL</sequence>
<keyword evidence="2" id="KW-1185">Reference proteome</keyword>
<organism evidence="1 2">
    <name type="scientific">Streptomyces synnematoformans</name>
    <dbReference type="NCBI Taxonomy" id="415721"/>
    <lineage>
        <taxon>Bacteria</taxon>
        <taxon>Bacillati</taxon>
        <taxon>Actinomycetota</taxon>
        <taxon>Actinomycetes</taxon>
        <taxon>Kitasatosporales</taxon>
        <taxon>Streptomycetaceae</taxon>
        <taxon>Streptomyces</taxon>
    </lineage>
</organism>
<comment type="caution">
    <text evidence="1">The sequence shown here is derived from an EMBL/GenBank/DDBJ whole genome shotgun (WGS) entry which is preliminary data.</text>
</comment>
<reference evidence="1 2" key="1">
    <citation type="journal article" date="2019" name="Int. J. Syst. Evol. Microbiol.">
        <title>The Global Catalogue of Microorganisms (GCM) 10K type strain sequencing project: providing services to taxonomists for standard genome sequencing and annotation.</title>
        <authorList>
            <consortium name="The Broad Institute Genomics Platform"/>
            <consortium name="The Broad Institute Genome Sequencing Center for Infectious Disease"/>
            <person name="Wu L."/>
            <person name="Ma J."/>
        </authorList>
    </citation>
    <scope>NUCLEOTIDE SEQUENCE [LARGE SCALE GENOMIC DNA]</scope>
    <source>
        <strain evidence="1 2">JCM 15481</strain>
    </source>
</reference>
<gene>
    <name evidence="1" type="ORF">GCM10009802_19500</name>
</gene>